<feature type="coiled-coil region" evidence="1">
    <location>
        <begin position="496"/>
        <end position="637"/>
    </location>
</feature>
<feature type="region of interest" description="Disordered" evidence="2">
    <location>
        <begin position="1"/>
        <end position="23"/>
    </location>
</feature>
<feature type="compositionally biased region" description="Low complexity" evidence="2">
    <location>
        <begin position="1"/>
        <end position="17"/>
    </location>
</feature>
<dbReference type="Proteomes" id="UP000663829">
    <property type="component" value="Unassembled WGS sequence"/>
</dbReference>
<comment type="caution">
    <text evidence="3">The sequence shown here is derived from an EMBL/GenBank/DDBJ whole genome shotgun (WGS) entry which is preliminary data.</text>
</comment>
<feature type="coiled-coil region" evidence="1">
    <location>
        <begin position="172"/>
        <end position="217"/>
    </location>
</feature>
<feature type="compositionally biased region" description="Low complexity" evidence="2">
    <location>
        <begin position="674"/>
        <end position="694"/>
    </location>
</feature>
<dbReference type="AlphaFoldDB" id="A0A814L2I2"/>
<evidence type="ECO:0000256" key="2">
    <source>
        <dbReference type="SAM" id="MobiDB-lite"/>
    </source>
</evidence>
<feature type="coiled-coil region" evidence="1">
    <location>
        <begin position="284"/>
        <end position="412"/>
    </location>
</feature>
<name>A0A814L2I2_9BILA</name>
<evidence type="ECO:0000313" key="4">
    <source>
        <dbReference type="EMBL" id="CAF3828517.1"/>
    </source>
</evidence>
<protein>
    <submittedName>
        <fullName evidence="3">Uncharacterized protein</fullName>
    </submittedName>
</protein>
<evidence type="ECO:0000256" key="1">
    <source>
        <dbReference type="SAM" id="Coils"/>
    </source>
</evidence>
<reference evidence="3" key="1">
    <citation type="submission" date="2021-02" db="EMBL/GenBank/DDBJ databases">
        <authorList>
            <person name="Nowell W R."/>
        </authorList>
    </citation>
    <scope>NUCLEOTIDE SEQUENCE</scope>
</reference>
<feature type="coiled-coil region" evidence="1">
    <location>
        <begin position="34"/>
        <end position="110"/>
    </location>
</feature>
<accession>A0A814L2I2</accession>
<dbReference type="Proteomes" id="UP000681722">
    <property type="component" value="Unassembled WGS sequence"/>
</dbReference>
<feature type="compositionally biased region" description="Basic and acidic residues" evidence="2">
    <location>
        <begin position="699"/>
        <end position="712"/>
    </location>
</feature>
<keyword evidence="5" id="KW-1185">Reference proteome</keyword>
<dbReference type="EMBL" id="CAJOBC010004457">
    <property type="protein sequence ID" value="CAF3828517.1"/>
    <property type="molecule type" value="Genomic_DNA"/>
</dbReference>
<evidence type="ECO:0000313" key="3">
    <source>
        <dbReference type="EMBL" id="CAF1060075.1"/>
    </source>
</evidence>
<dbReference type="EMBL" id="CAJNOQ010004457">
    <property type="protein sequence ID" value="CAF1060075.1"/>
    <property type="molecule type" value="Genomic_DNA"/>
</dbReference>
<organism evidence="3 5">
    <name type="scientific">Didymodactylos carnosus</name>
    <dbReference type="NCBI Taxonomy" id="1234261"/>
    <lineage>
        <taxon>Eukaryota</taxon>
        <taxon>Metazoa</taxon>
        <taxon>Spiralia</taxon>
        <taxon>Gnathifera</taxon>
        <taxon>Rotifera</taxon>
        <taxon>Eurotatoria</taxon>
        <taxon>Bdelloidea</taxon>
        <taxon>Philodinida</taxon>
        <taxon>Philodinidae</taxon>
        <taxon>Didymodactylos</taxon>
    </lineage>
</organism>
<evidence type="ECO:0000313" key="5">
    <source>
        <dbReference type="Proteomes" id="UP000663829"/>
    </source>
</evidence>
<proteinExistence type="predicted"/>
<sequence>MSSSPMNSPTPSSPMISNGSNRLNEELNSLKGWRLSLETDVKEKNEELQKLQKINQQQTQTLKDSQIQIEQQNFVINTMKQHETAFEKKIHHLEKLYSILKNNLTKLEKAVSQCEFVRVDLERMYEVQSREVKTLSDRVDTSMIAQLQDLEVHLQLEKQKHQQVVYELDRQNKLFELSVKELERKTESLTANHDENIKQLNDHCNQLRRQHEEHIIQLMTEHNTEVNLVKFQLNSSNQEYEKLMDESTKKHQEELEHLHDLVEKKQIEHEQQVQKLTSYHDKQVASLQKINDILRTEYERSNEESTKKHHDIVDELNVAMDKIQSEHQEVVAKLLTNYMTESCKLEEKIDILQKELESSRENLTKHQRDIENMIHEMTRIKSEHQQSILKLNNDHENEINLLKQMNDAAKDRFDVVIEQMRIEHEEHIKTLTNSNDRESDLLQEKFVELQNQFALFKEGTKVTHSEEIKQRDNAIVRRNMEKQIEIEYQQKIEKIMNDDRAELDLLKRNNEKQLSEKLVNHVAEIETLKAKHQRQKDLFEEENELIRNQIINIRNDADAREIEFNELKNEKEMLESRIEDIIRRHDEQLKYQETLIEEQNADYSYAQKENEDLKAQIQTLSEQLNIAQERFVNTQNLVSTLKTSITDKDLKIKRLEETPSSFSRTAAIRHQAAPSVSRLTTSSSLSGISIPQTSQQKVPDSKKVIGSREKRLATPSATESSSPTKKIQRNYSQKQEDKAVTLNRIRAEEQQTSINSQILADDCDDVASVKSVNSVAVS</sequence>
<dbReference type="OrthoDB" id="10033784at2759"/>
<keyword evidence="1" id="KW-0175">Coiled coil</keyword>
<feature type="compositionally biased region" description="Low complexity" evidence="2">
    <location>
        <begin position="713"/>
        <end position="724"/>
    </location>
</feature>
<gene>
    <name evidence="3" type="ORF">GPM918_LOCUS16731</name>
    <name evidence="4" type="ORF">SRO942_LOCUS16730</name>
</gene>
<feature type="region of interest" description="Disordered" evidence="2">
    <location>
        <begin position="673"/>
        <end position="738"/>
    </location>
</feature>